<evidence type="ECO:0000256" key="4">
    <source>
        <dbReference type="ARBA" id="ARBA00022741"/>
    </source>
</evidence>
<dbReference type="InterPro" id="IPR000014">
    <property type="entry name" value="PAS"/>
</dbReference>
<comment type="caution">
    <text evidence="12">The sequence shown here is derived from an EMBL/GenBank/DDBJ whole genome shotgun (WGS) entry which is preliminary data.</text>
</comment>
<dbReference type="InterPro" id="IPR036097">
    <property type="entry name" value="HisK_dim/P_sf"/>
</dbReference>
<dbReference type="PANTHER" id="PTHR43065:SF46">
    <property type="entry name" value="C4-DICARBOXYLATE TRANSPORT SENSOR PROTEIN DCTB"/>
    <property type="match status" value="1"/>
</dbReference>
<dbReference type="Gene3D" id="3.30.565.10">
    <property type="entry name" value="Histidine kinase-like ATPase, C-terminal domain"/>
    <property type="match status" value="1"/>
</dbReference>
<keyword evidence="6" id="KW-0067">ATP-binding</keyword>
<dbReference type="PROSITE" id="PS50113">
    <property type="entry name" value="PAC"/>
    <property type="match status" value="1"/>
</dbReference>
<dbReference type="InterPro" id="IPR035965">
    <property type="entry name" value="PAS-like_dom_sf"/>
</dbReference>
<feature type="domain" description="PAC" evidence="11">
    <location>
        <begin position="291"/>
        <end position="342"/>
    </location>
</feature>
<dbReference type="SUPFAM" id="SSF55785">
    <property type="entry name" value="PYP-like sensor domain (PAS domain)"/>
    <property type="match status" value="1"/>
</dbReference>
<dbReference type="Pfam" id="PF02518">
    <property type="entry name" value="HATPase_c"/>
    <property type="match status" value="1"/>
</dbReference>
<evidence type="ECO:0000313" key="12">
    <source>
        <dbReference type="EMBL" id="ODJ87382.1"/>
    </source>
</evidence>
<dbReference type="NCBIfam" id="TIGR00229">
    <property type="entry name" value="sensory_box"/>
    <property type="match status" value="1"/>
</dbReference>
<dbReference type="InterPro" id="IPR005467">
    <property type="entry name" value="His_kinase_dom"/>
</dbReference>
<dbReference type="AlphaFoldDB" id="A0A7Z0VKL7"/>
<keyword evidence="8" id="KW-1133">Transmembrane helix</keyword>
<evidence type="ECO:0000259" key="11">
    <source>
        <dbReference type="PROSITE" id="PS50113"/>
    </source>
</evidence>
<dbReference type="RefSeq" id="WP_069124936.1">
    <property type="nucleotide sequence ID" value="NZ_MARB01000012.1"/>
</dbReference>
<dbReference type="InterPro" id="IPR021796">
    <property type="entry name" value="Tll0287-like_dom"/>
</dbReference>
<evidence type="ECO:0000313" key="13">
    <source>
        <dbReference type="Proteomes" id="UP000094769"/>
    </source>
</evidence>
<dbReference type="Gene3D" id="3.30.450.20">
    <property type="entry name" value="PAS domain"/>
    <property type="match status" value="1"/>
</dbReference>
<dbReference type="SMART" id="SM00091">
    <property type="entry name" value="PAS"/>
    <property type="match status" value="1"/>
</dbReference>
<dbReference type="InterPro" id="IPR003594">
    <property type="entry name" value="HATPase_dom"/>
</dbReference>
<proteinExistence type="predicted"/>
<dbReference type="OrthoDB" id="9772100at2"/>
<dbReference type="InterPro" id="IPR013656">
    <property type="entry name" value="PAS_4"/>
</dbReference>
<reference evidence="12 13" key="1">
    <citation type="submission" date="2016-06" db="EMBL/GenBank/DDBJ databases">
        <title>Genome sequence of endosymbiont of Candidatus Endolucinida thiodiazotropha.</title>
        <authorList>
            <person name="Poehlein A."/>
            <person name="Koenig S."/>
            <person name="Heiden S.E."/>
            <person name="Thuermer A."/>
            <person name="Voget S."/>
            <person name="Daniel R."/>
            <person name="Markert S."/>
            <person name="Gros O."/>
            <person name="Schweder T."/>
        </authorList>
    </citation>
    <scope>NUCLEOTIDE SEQUENCE [LARGE SCALE GENOMIC DNA]</scope>
    <source>
        <strain evidence="12 13">COS</strain>
    </source>
</reference>
<dbReference type="EMBL" id="MARB01000012">
    <property type="protein sequence ID" value="ODJ87382.1"/>
    <property type="molecule type" value="Genomic_DNA"/>
</dbReference>
<keyword evidence="7" id="KW-0902">Two-component regulatory system</keyword>
<keyword evidence="8" id="KW-0812">Transmembrane</keyword>
<dbReference type="SUPFAM" id="SSF55874">
    <property type="entry name" value="ATPase domain of HSP90 chaperone/DNA topoisomerase II/histidine kinase"/>
    <property type="match status" value="1"/>
</dbReference>
<comment type="catalytic activity">
    <reaction evidence="1">
        <text>ATP + protein L-histidine = ADP + protein N-phospho-L-histidine.</text>
        <dbReference type="EC" id="2.7.13.3"/>
    </reaction>
</comment>
<dbReference type="PROSITE" id="PS50109">
    <property type="entry name" value="HIS_KIN"/>
    <property type="match status" value="1"/>
</dbReference>
<name>A0A7Z0VKL7_9GAMM</name>
<evidence type="ECO:0000256" key="5">
    <source>
        <dbReference type="ARBA" id="ARBA00022777"/>
    </source>
</evidence>
<evidence type="ECO:0000259" key="10">
    <source>
        <dbReference type="PROSITE" id="PS50112"/>
    </source>
</evidence>
<accession>A0A7Z0VKL7</accession>
<gene>
    <name evidence="12" type="primary">zraS_3</name>
    <name evidence="12" type="ORF">CODIS_23570</name>
</gene>
<keyword evidence="4" id="KW-0547">Nucleotide-binding</keyword>
<evidence type="ECO:0000256" key="7">
    <source>
        <dbReference type="ARBA" id="ARBA00023012"/>
    </source>
</evidence>
<feature type="domain" description="Histidine kinase" evidence="9">
    <location>
        <begin position="362"/>
        <end position="616"/>
    </location>
</feature>
<dbReference type="InterPro" id="IPR004358">
    <property type="entry name" value="Sig_transdc_His_kin-like_C"/>
</dbReference>
<keyword evidence="5" id="KW-0418">Kinase</keyword>
<dbReference type="PANTHER" id="PTHR43065">
    <property type="entry name" value="SENSOR HISTIDINE KINASE"/>
    <property type="match status" value="1"/>
</dbReference>
<evidence type="ECO:0000256" key="8">
    <source>
        <dbReference type="SAM" id="Phobius"/>
    </source>
</evidence>
<dbReference type="GO" id="GO:0005524">
    <property type="term" value="F:ATP binding"/>
    <property type="evidence" value="ECO:0007669"/>
    <property type="project" value="UniProtKB-KW"/>
</dbReference>
<dbReference type="InterPro" id="IPR000700">
    <property type="entry name" value="PAS-assoc_C"/>
</dbReference>
<dbReference type="GO" id="GO:0000155">
    <property type="term" value="F:phosphorelay sensor kinase activity"/>
    <property type="evidence" value="ECO:0007669"/>
    <property type="project" value="InterPro"/>
</dbReference>
<feature type="domain" description="PAS" evidence="10">
    <location>
        <begin position="213"/>
        <end position="287"/>
    </location>
</feature>
<feature type="transmembrane region" description="Helical" evidence="8">
    <location>
        <begin position="173"/>
        <end position="193"/>
    </location>
</feature>
<evidence type="ECO:0000259" key="9">
    <source>
        <dbReference type="PROSITE" id="PS50109"/>
    </source>
</evidence>
<dbReference type="Proteomes" id="UP000094769">
    <property type="component" value="Unassembled WGS sequence"/>
</dbReference>
<dbReference type="PRINTS" id="PR00344">
    <property type="entry name" value="BCTRLSENSOR"/>
</dbReference>
<keyword evidence="3 12" id="KW-0808">Transferase</keyword>
<dbReference type="SMART" id="SM00387">
    <property type="entry name" value="HATPase_c"/>
    <property type="match status" value="1"/>
</dbReference>
<dbReference type="Pfam" id="PF11845">
    <property type="entry name" value="Tll0287-like"/>
    <property type="match status" value="1"/>
</dbReference>
<evidence type="ECO:0000256" key="2">
    <source>
        <dbReference type="ARBA" id="ARBA00012438"/>
    </source>
</evidence>
<organism evidence="12 13">
    <name type="scientific">Candidatus Thiodiazotropha endolucinida</name>
    <dbReference type="NCBI Taxonomy" id="1655433"/>
    <lineage>
        <taxon>Bacteria</taxon>
        <taxon>Pseudomonadati</taxon>
        <taxon>Pseudomonadota</taxon>
        <taxon>Gammaproteobacteria</taxon>
        <taxon>Chromatiales</taxon>
        <taxon>Sedimenticolaceae</taxon>
        <taxon>Candidatus Thiodiazotropha</taxon>
    </lineage>
</organism>
<dbReference type="Pfam" id="PF08448">
    <property type="entry name" value="PAS_4"/>
    <property type="match status" value="1"/>
</dbReference>
<evidence type="ECO:0000256" key="3">
    <source>
        <dbReference type="ARBA" id="ARBA00022679"/>
    </source>
</evidence>
<dbReference type="EC" id="2.7.13.3" evidence="2"/>
<protein>
    <recommendedName>
        <fullName evidence="2">histidine kinase</fullName>
        <ecNumber evidence="2">2.7.13.3</ecNumber>
    </recommendedName>
</protein>
<dbReference type="SUPFAM" id="SSF47384">
    <property type="entry name" value="Homodimeric domain of signal transducing histidine kinase"/>
    <property type="match status" value="1"/>
</dbReference>
<evidence type="ECO:0000256" key="6">
    <source>
        <dbReference type="ARBA" id="ARBA00022840"/>
    </source>
</evidence>
<dbReference type="PROSITE" id="PS50112">
    <property type="entry name" value="PAS"/>
    <property type="match status" value="1"/>
</dbReference>
<keyword evidence="13" id="KW-1185">Reference proteome</keyword>
<dbReference type="CDD" id="cd00130">
    <property type="entry name" value="PAS"/>
    <property type="match status" value="1"/>
</dbReference>
<dbReference type="InterPro" id="IPR036890">
    <property type="entry name" value="HATPase_C_sf"/>
</dbReference>
<keyword evidence="8" id="KW-0472">Membrane</keyword>
<dbReference type="Gene3D" id="1.10.287.130">
    <property type="match status" value="1"/>
</dbReference>
<evidence type="ECO:0000256" key="1">
    <source>
        <dbReference type="ARBA" id="ARBA00000085"/>
    </source>
</evidence>
<feature type="transmembrane region" description="Helical" evidence="8">
    <location>
        <begin position="12"/>
        <end position="31"/>
    </location>
</feature>
<sequence>MLIRLLQSRYYWLFPVLFWLLITTTSLIWNLSRIDRSVKDIAFERGRIMFEMVRLTKINPVLMANDPAVFKKQVMDDIHYRTVSAQPVNPENMAEAWEMEALSKLENGTGYVFQPFLDQAQGYFRYIGPVFMQEQCIQCHGYEGKKVGDLRGGISVKVMAQPIMDSQFQFKQMMTFMHVAGFVLISLTSVLLIQQLRNQFNLLNRTKNELREKEQFLSDVTNSMSEGFVVIDQQGAVRYTNPESEWLLGWDGVEMEGCQFVELVYGDKQPTGENSVKSAIDMTLRDGLIRTGFDDVFLHKEGRQVDVAFSVSPLLREVSDSGVVVTFNDISERKRADEERRNLERQLNQTHKMEAVGQLAGGIAHEINTPIQYVGDNLKFIKESYEDLGSLLQDYSNLMHKAAEIPELGAEAAKVKETIDEIDLAYLEEETSNAIQQSISGASQVAHIVLAMKEFAHPGSKQMALADMNRIVSNAVAVCKNEWKYVADTDLKLGDNLPQVECLGGEISQVVLNLVINAAHAIEAAQLQQKGKITITTSHSENSVEVRVADTGTGIPMEVQDSVFNPFFTTKDVGRGTGQGLAIAQDIVMGKHQGELFFETEEGNGTTFVMRLPLQRNSA</sequence>